<accession>A0A1G2FIF9</accession>
<dbReference type="PANTHER" id="PTHR43861">
    <property type="entry name" value="TRANS-ACONITATE 2-METHYLTRANSFERASE-RELATED"/>
    <property type="match status" value="1"/>
</dbReference>
<evidence type="ECO:0000313" key="2">
    <source>
        <dbReference type="Proteomes" id="UP000177247"/>
    </source>
</evidence>
<proteinExistence type="predicted"/>
<dbReference type="AlphaFoldDB" id="A0A1G2FIF9"/>
<dbReference type="EMBL" id="MHNC01000042">
    <property type="protein sequence ID" value="OGZ37874.1"/>
    <property type="molecule type" value="Genomic_DNA"/>
</dbReference>
<dbReference type="Proteomes" id="UP000177247">
    <property type="component" value="Unassembled WGS sequence"/>
</dbReference>
<reference evidence="1 2" key="1">
    <citation type="journal article" date="2016" name="Nat. Commun.">
        <title>Thousands of microbial genomes shed light on interconnected biogeochemical processes in an aquifer system.</title>
        <authorList>
            <person name="Anantharaman K."/>
            <person name="Brown C.T."/>
            <person name="Hug L.A."/>
            <person name="Sharon I."/>
            <person name="Castelle C.J."/>
            <person name="Probst A.J."/>
            <person name="Thomas B.C."/>
            <person name="Singh A."/>
            <person name="Wilkins M.J."/>
            <person name="Karaoz U."/>
            <person name="Brodie E.L."/>
            <person name="Williams K.H."/>
            <person name="Hubbard S.S."/>
            <person name="Banfield J.F."/>
        </authorList>
    </citation>
    <scope>NUCLEOTIDE SEQUENCE [LARGE SCALE GENOMIC DNA]</scope>
</reference>
<comment type="caution">
    <text evidence="1">The sequence shown here is derived from an EMBL/GenBank/DDBJ whole genome shotgun (WGS) entry which is preliminary data.</text>
</comment>
<sequence>MKDRKCIICGSSDFVNLYLTHDRMFDIFGEFKVKKCKKCLLLLIDPQPTAAVLSQHYPSKKYYSYTVSQKRNIFGVLRNYLVKNYYNPNFIASIFTKLVKNVPAMPSFRKNGKILDVGCGTGDTLILLQELGWEAYGIEIDKNAVKTARKRGLIHVKLGTYKDIFRFPDNYFDSIRLYHVIEHLDDPMTCLKLIHKKLKGDGELILGTPNYSSLISKIFKKYWCNLDVPRHVFVFSPNNLQELVKKSGFKIEEIE</sequence>
<dbReference type="InterPro" id="IPR029063">
    <property type="entry name" value="SAM-dependent_MTases_sf"/>
</dbReference>
<dbReference type="Gene3D" id="3.40.50.150">
    <property type="entry name" value="Vaccinia Virus protein VP39"/>
    <property type="match status" value="1"/>
</dbReference>
<gene>
    <name evidence="1" type="ORF">A3E90_03450</name>
</gene>
<evidence type="ECO:0000313" key="1">
    <source>
        <dbReference type="EMBL" id="OGZ37874.1"/>
    </source>
</evidence>
<dbReference type="Pfam" id="PF13489">
    <property type="entry name" value="Methyltransf_23"/>
    <property type="match status" value="1"/>
</dbReference>
<organism evidence="1 2">
    <name type="scientific">Candidatus Portnoybacteria bacterium RIFCSPHIGHO2_12_FULL_40_11</name>
    <dbReference type="NCBI Taxonomy" id="1801998"/>
    <lineage>
        <taxon>Bacteria</taxon>
        <taxon>Candidatus Portnoyibacteriota</taxon>
    </lineage>
</organism>
<dbReference type="CDD" id="cd02440">
    <property type="entry name" value="AdoMet_MTases"/>
    <property type="match status" value="1"/>
</dbReference>
<evidence type="ECO:0008006" key="3">
    <source>
        <dbReference type="Google" id="ProtNLM"/>
    </source>
</evidence>
<dbReference type="PANTHER" id="PTHR43861:SF6">
    <property type="entry name" value="METHYLTRANSFERASE TYPE 11"/>
    <property type="match status" value="1"/>
</dbReference>
<name>A0A1G2FIF9_9BACT</name>
<protein>
    <recommendedName>
        <fullName evidence="3">Class I SAM-dependent methyltransferase</fullName>
    </recommendedName>
</protein>
<feature type="non-terminal residue" evidence="1">
    <location>
        <position position="255"/>
    </location>
</feature>
<dbReference type="SUPFAM" id="SSF53335">
    <property type="entry name" value="S-adenosyl-L-methionine-dependent methyltransferases"/>
    <property type="match status" value="1"/>
</dbReference>